<evidence type="ECO:0000313" key="2">
    <source>
        <dbReference type="Proteomes" id="UP000593838"/>
    </source>
</evidence>
<reference evidence="1 2" key="1">
    <citation type="submission" date="2020-07" db="EMBL/GenBank/DDBJ databases">
        <title>Taxonomic proposal: Crassvirales, a new order of highly abundant and diverse bacterial viruses.</title>
        <authorList>
            <person name="Shkoporov A.N."/>
            <person name="Stockdale S.R."/>
            <person name="Guerin E."/>
            <person name="Ross R.P."/>
            <person name="Hill C."/>
        </authorList>
    </citation>
    <scope>NUCLEOTIDE SEQUENCE [LARGE SCALE GENOMIC DNA]</scope>
</reference>
<dbReference type="EMBL" id="MT774375">
    <property type="protein sequence ID" value="QOR57998.1"/>
    <property type="molecule type" value="Genomic_DNA"/>
</dbReference>
<organism evidence="1 2">
    <name type="scientific">uncultured phage cr50_1</name>
    <dbReference type="NCBI Taxonomy" id="2772059"/>
    <lineage>
        <taxon>Viruses</taxon>
        <taxon>Duplodnaviria</taxon>
        <taxon>Heunggongvirae</taxon>
        <taxon>Uroviricota</taxon>
        <taxon>Caudoviricetes</taxon>
        <taxon>Crassvirales</taxon>
        <taxon>Suoliviridae</taxon>
        <taxon>Boorivirinae</taxon>
        <taxon>Cohcovirus</taxon>
        <taxon>Cohcovirus hiberniae</taxon>
    </lineage>
</organism>
<keyword evidence="2" id="KW-1185">Reference proteome</keyword>
<dbReference type="Proteomes" id="UP000593838">
    <property type="component" value="Segment"/>
</dbReference>
<protein>
    <submittedName>
        <fullName evidence="1">Uncharacterized protein</fullName>
    </submittedName>
</protein>
<accession>A0A7M1RUI1</accession>
<dbReference type="KEGG" id="vg:65128450"/>
<proteinExistence type="predicted"/>
<name>A0A7M1RUI1_9CAUD</name>
<dbReference type="GeneID" id="65128450"/>
<evidence type="ECO:0000313" key="1">
    <source>
        <dbReference type="EMBL" id="QOR57998.1"/>
    </source>
</evidence>
<dbReference type="RefSeq" id="YP_010110156.1">
    <property type="nucleotide sequence ID" value="NC_055868.1"/>
</dbReference>
<sequence>MNLADIVGGQVVIHPDMLAIPPFKKLWDSFKDKDLATKYLWYIVLKNKYDSPYVETMERDLIEPTLKKELFGDENYELPEIVIQAEDSWKSRTYSLLEYMLDGLLLKLEGAAKYYHLSKDDEMDLDSIKKLTDGAKNMAGVIESIVKLKSQVRAEEIKNSKVRGGGEMNPFELPKKKL</sequence>